<keyword evidence="5 7" id="KW-0443">Lipid metabolism</keyword>
<dbReference type="GO" id="GO:0051209">
    <property type="term" value="P:release of sequestered calcium ion into cytosol"/>
    <property type="evidence" value="ECO:0007669"/>
    <property type="project" value="TreeGrafter"/>
</dbReference>
<dbReference type="FunFam" id="3.20.20.190:FF:000084">
    <property type="match status" value="1"/>
</dbReference>
<dbReference type="VEuPathDB" id="VectorBase:AQUA011840"/>
<dbReference type="PANTHER" id="PTHR10336:SF149">
    <property type="entry name" value="1-PHOSPHATIDYLINOSITOL 4,5-BISPHOSPHATE PHOSPHODIESTERASE CLASSES I AND II"/>
    <property type="match status" value="1"/>
</dbReference>
<dbReference type="GO" id="GO:0005737">
    <property type="term" value="C:cytoplasm"/>
    <property type="evidence" value="ECO:0007669"/>
    <property type="project" value="TreeGrafter"/>
</dbReference>
<dbReference type="PROSITE" id="PS50007">
    <property type="entry name" value="PIPLC_X_DOMAIN"/>
    <property type="match status" value="1"/>
</dbReference>
<dbReference type="InterPro" id="IPR011992">
    <property type="entry name" value="EF-hand-dom_pair"/>
</dbReference>
<dbReference type="GO" id="GO:0007186">
    <property type="term" value="P:G protein-coupled receptor signaling pathway"/>
    <property type="evidence" value="ECO:0007669"/>
    <property type="project" value="TreeGrafter"/>
</dbReference>
<dbReference type="Proteomes" id="UP000076407">
    <property type="component" value="Unassembled WGS sequence"/>
</dbReference>
<accession>A0A182XPN8</accession>
<feature type="region of interest" description="Disordered" evidence="8">
    <location>
        <begin position="296"/>
        <end position="379"/>
    </location>
</feature>
<evidence type="ECO:0000256" key="6">
    <source>
        <dbReference type="ARBA" id="ARBA00023224"/>
    </source>
</evidence>
<dbReference type="InterPro" id="IPR000909">
    <property type="entry name" value="PLipase_C_PInositol-sp_X_dom"/>
</dbReference>
<dbReference type="EC" id="3.1.4.11" evidence="2 7"/>
<evidence type="ECO:0000313" key="10">
    <source>
        <dbReference type="EnsemblMetazoa" id="AQUA011840-PA"/>
    </source>
</evidence>
<dbReference type="GO" id="GO:0048015">
    <property type="term" value="P:phosphatidylinositol-mediated signaling"/>
    <property type="evidence" value="ECO:0007669"/>
    <property type="project" value="TreeGrafter"/>
</dbReference>
<feature type="compositionally biased region" description="Basic residues" evidence="8">
    <location>
        <begin position="296"/>
        <end position="307"/>
    </location>
</feature>
<dbReference type="Pfam" id="PF00388">
    <property type="entry name" value="PI-PLC-X"/>
    <property type="match status" value="1"/>
</dbReference>
<name>A0A182XPN8_ANOQN</name>
<keyword evidence="4 7" id="KW-0442">Lipid degradation</keyword>
<evidence type="ECO:0000256" key="3">
    <source>
        <dbReference type="ARBA" id="ARBA00022801"/>
    </source>
</evidence>
<dbReference type="Gene3D" id="1.10.238.10">
    <property type="entry name" value="EF-hand"/>
    <property type="match status" value="1"/>
</dbReference>
<dbReference type="Gene3D" id="2.30.29.240">
    <property type="match status" value="1"/>
</dbReference>
<sequence>IIKTFATNKDDRRRVEKALDVSGLPSGKGDTLALTKFQFEDFFNLYKNLSQRTEVEKVYDELVGTSKRRLMSTSQLVDFLNKTQRDPRLNEILHPYANTARARDLIQEYEPNKFNAQKGQLSFDGFLRYLMSEDNPIMAASKLDLSDDMDQPMAHYFINSSHNTYLTGHQLTGKSSVEIYRQSLLAGCRCVELDFWNGRTEEPVIVHGYTFVPEICAKDVLEAIAETAFKTSEFPVILSFENHCNPRQQAKIANYCREIFGDMLLDRPLDSHPLESNVELPPPALLKRKIINKNKKNYHHQHGHHDKKAATVVSSPQQPPPPAGTTVVANNVSNSNSTAANAHATTVNNSSANSTNAASNTPGVTPAVNSNSTNAGVQK</sequence>
<evidence type="ECO:0000256" key="1">
    <source>
        <dbReference type="ARBA" id="ARBA00001195"/>
    </source>
</evidence>
<dbReference type="SUPFAM" id="SSF51695">
    <property type="entry name" value="PLC-like phosphodiesterases"/>
    <property type="match status" value="1"/>
</dbReference>
<organism evidence="10 11">
    <name type="scientific">Anopheles quadriannulatus</name>
    <name type="common">Mosquito</name>
    <dbReference type="NCBI Taxonomy" id="34691"/>
    <lineage>
        <taxon>Eukaryota</taxon>
        <taxon>Metazoa</taxon>
        <taxon>Ecdysozoa</taxon>
        <taxon>Arthropoda</taxon>
        <taxon>Hexapoda</taxon>
        <taxon>Insecta</taxon>
        <taxon>Pterygota</taxon>
        <taxon>Neoptera</taxon>
        <taxon>Endopterygota</taxon>
        <taxon>Diptera</taxon>
        <taxon>Nematocera</taxon>
        <taxon>Culicoidea</taxon>
        <taxon>Culicidae</taxon>
        <taxon>Anophelinae</taxon>
        <taxon>Anopheles</taxon>
    </lineage>
</organism>
<dbReference type="InterPro" id="IPR001192">
    <property type="entry name" value="PI-PLC_fam"/>
</dbReference>
<dbReference type="GO" id="GO:0016042">
    <property type="term" value="P:lipid catabolic process"/>
    <property type="evidence" value="ECO:0007669"/>
    <property type="project" value="UniProtKB-KW"/>
</dbReference>
<feature type="compositionally biased region" description="Polar residues" evidence="8">
    <location>
        <begin position="367"/>
        <end position="379"/>
    </location>
</feature>
<evidence type="ECO:0000256" key="4">
    <source>
        <dbReference type="ARBA" id="ARBA00022963"/>
    </source>
</evidence>
<dbReference type="SUPFAM" id="SSF47473">
    <property type="entry name" value="EF-hand"/>
    <property type="match status" value="1"/>
</dbReference>
<evidence type="ECO:0000256" key="2">
    <source>
        <dbReference type="ARBA" id="ARBA00012368"/>
    </source>
</evidence>
<dbReference type="PANTHER" id="PTHR10336">
    <property type="entry name" value="PHOSPHOINOSITIDE-SPECIFIC PHOSPHOLIPASE C FAMILY PROTEIN"/>
    <property type="match status" value="1"/>
</dbReference>
<comment type="catalytic activity">
    <reaction evidence="1 7">
        <text>a 1,2-diacyl-sn-glycero-3-phospho-(1D-myo-inositol-4,5-bisphosphate) + H2O = 1D-myo-inositol 1,4,5-trisphosphate + a 1,2-diacyl-sn-glycerol + H(+)</text>
        <dbReference type="Rhea" id="RHEA:33179"/>
        <dbReference type="ChEBI" id="CHEBI:15377"/>
        <dbReference type="ChEBI" id="CHEBI:15378"/>
        <dbReference type="ChEBI" id="CHEBI:17815"/>
        <dbReference type="ChEBI" id="CHEBI:58456"/>
        <dbReference type="ChEBI" id="CHEBI:203600"/>
        <dbReference type="EC" id="3.1.4.11"/>
    </reaction>
</comment>
<dbReference type="InterPro" id="IPR017946">
    <property type="entry name" value="PLC-like_Pdiesterase_TIM-brl"/>
</dbReference>
<evidence type="ECO:0000256" key="7">
    <source>
        <dbReference type="RuleBase" id="RU361133"/>
    </source>
</evidence>
<keyword evidence="11" id="KW-1185">Reference proteome</keyword>
<dbReference type="AlphaFoldDB" id="A0A182XPN8"/>
<dbReference type="SMART" id="SM00148">
    <property type="entry name" value="PLCXc"/>
    <property type="match status" value="1"/>
</dbReference>
<protein>
    <recommendedName>
        <fullName evidence="2 7">Phosphoinositide phospholipase C</fullName>
        <ecNumber evidence="2 7">3.1.4.11</ecNumber>
    </recommendedName>
</protein>
<keyword evidence="3 7" id="KW-0378">Hydrolase</keyword>
<evidence type="ECO:0000259" key="9">
    <source>
        <dbReference type="SMART" id="SM00148"/>
    </source>
</evidence>
<dbReference type="STRING" id="34691.A0A182XPN8"/>
<evidence type="ECO:0000256" key="8">
    <source>
        <dbReference type="SAM" id="MobiDB-lite"/>
    </source>
</evidence>
<dbReference type="FunFam" id="1.10.238.10:FF:000024">
    <property type="entry name" value="1-phosphatidylinositol 4,5-bisphosphate phosphodiesterase"/>
    <property type="match status" value="1"/>
</dbReference>
<reference evidence="10" key="1">
    <citation type="submission" date="2020-05" db="UniProtKB">
        <authorList>
            <consortium name="EnsemblMetazoa"/>
        </authorList>
    </citation>
    <scope>IDENTIFICATION</scope>
    <source>
        <strain evidence="10">SANGQUA</strain>
    </source>
</reference>
<dbReference type="GO" id="GO:0004435">
    <property type="term" value="F:phosphatidylinositol-4,5-bisphosphate phospholipase C activity"/>
    <property type="evidence" value="ECO:0007669"/>
    <property type="project" value="UniProtKB-EC"/>
</dbReference>
<feature type="compositionally biased region" description="Low complexity" evidence="8">
    <location>
        <begin position="325"/>
        <end position="361"/>
    </location>
</feature>
<proteinExistence type="predicted"/>
<dbReference type="InterPro" id="IPR015359">
    <property type="entry name" value="PLC_EF-hand-like"/>
</dbReference>
<feature type="domain" description="Phosphatidylinositol-specific phospholipase C X" evidence="9">
    <location>
        <begin position="147"/>
        <end position="295"/>
    </location>
</feature>
<dbReference type="EnsemblMetazoa" id="AQUA011840-RA">
    <property type="protein sequence ID" value="AQUA011840-PA"/>
    <property type="gene ID" value="AQUA011840"/>
</dbReference>
<dbReference type="Gene3D" id="3.20.20.190">
    <property type="entry name" value="Phosphatidylinositol (PI) phosphodiesterase"/>
    <property type="match status" value="1"/>
</dbReference>
<dbReference type="PRINTS" id="PR00390">
    <property type="entry name" value="PHPHLIPASEC"/>
</dbReference>
<evidence type="ECO:0000256" key="5">
    <source>
        <dbReference type="ARBA" id="ARBA00023098"/>
    </source>
</evidence>
<keyword evidence="6" id="KW-0807">Transducer</keyword>
<evidence type="ECO:0000313" key="11">
    <source>
        <dbReference type="Proteomes" id="UP000076407"/>
    </source>
</evidence>
<dbReference type="Pfam" id="PF09279">
    <property type="entry name" value="EF-hand_like"/>
    <property type="match status" value="1"/>
</dbReference>
<dbReference type="GO" id="GO:0046488">
    <property type="term" value="P:phosphatidylinositol metabolic process"/>
    <property type="evidence" value="ECO:0007669"/>
    <property type="project" value="TreeGrafter"/>
</dbReference>